<evidence type="ECO:0000256" key="5">
    <source>
        <dbReference type="ARBA" id="ARBA00022989"/>
    </source>
</evidence>
<evidence type="ECO:0000256" key="3">
    <source>
        <dbReference type="ARBA" id="ARBA00022475"/>
    </source>
</evidence>
<feature type="transmembrane region" description="Helical" evidence="7">
    <location>
        <begin position="69"/>
        <end position="93"/>
    </location>
</feature>
<dbReference type="PANTHER" id="PTHR43744:SF6">
    <property type="entry name" value="ABC TRANSPORTER PERMEASE PROTEIN YESQ-RELATED"/>
    <property type="match status" value="1"/>
</dbReference>
<evidence type="ECO:0000256" key="2">
    <source>
        <dbReference type="ARBA" id="ARBA00022448"/>
    </source>
</evidence>
<evidence type="ECO:0000259" key="8">
    <source>
        <dbReference type="PROSITE" id="PS50928"/>
    </source>
</evidence>
<feature type="transmembrane region" description="Helical" evidence="7">
    <location>
        <begin position="105"/>
        <end position="129"/>
    </location>
</feature>
<keyword evidence="2 7" id="KW-0813">Transport</keyword>
<evidence type="ECO:0000313" key="9">
    <source>
        <dbReference type="EMBL" id="MFC5448943.1"/>
    </source>
</evidence>
<organism evidence="9 10">
    <name type="scientific">Paenibacillus aestuarii</name>
    <dbReference type="NCBI Taxonomy" id="516965"/>
    <lineage>
        <taxon>Bacteria</taxon>
        <taxon>Bacillati</taxon>
        <taxon>Bacillota</taxon>
        <taxon>Bacilli</taxon>
        <taxon>Bacillales</taxon>
        <taxon>Paenibacillaceae</taxon>
        <taxon>Paenibacillus</taxon>
    </lineage>
</organism>
<name>A0ABW0K7X9_9BACL</name>
<dbReference type="PROSITE" id="PS50928">
    <property type="entry name" value="ABC_TM1"/>
    <property type="match status" value="1"/>
</dbReference>
<evidence type="ECO:0000313" key="10">
    <source>
        <dbReference type="Proteomes" id="UP001596044"/>
    </source>
</evidence>
<keyword evidence="5 7" id="KW-1133">Transmembrane helix</keyword>
<protein>
    <submittedName>
        <fullName evidence="9">Carbohydrate ABC transporter permease</fullName>
    </submittedName>
</protein>
<dbReference type="InterPro" id="IPR000515">
    <property type="entry name" value="MetI-like"/>
</dbReference>
<dbReference type="Proteomes" id="UP001596044">
    <property type="component" value="Unassembled WGS sequence"/>
</dbReference>
<feature type="transmembrane region" description="Helical" evidence="7">
    <location>
        <begin position="241"/>
        <end position="262"/>
    </location>
</feature>
<dbReference type="Pfam" id="PF00528">
    <property type="entry name" value="BPD_transp_1"/>
    <property type="match status" value="1"/>
</dbReference>
<keyword evidence="10" id="KW-1185">Reference proteome</keyword>
<comment type="subcellular location">
    <subcellularLocation>
        <location evidence="1 7">Cell membrane</location>
        <topology evidence="1 7">Multi-pass membrane protein</topology>
    </subcellularLocation>
</comment>
<feature type="domain" description="ABC transmembrane type-1" evidence="8">
    <location>
        <begin position="70"/>
        <end position="262"/>
    </location>
</feature>
<comment type="caution">
    <text evidence="9">The sequence shown here is derived from an EMBL/GenBank/DDBJ whole genome shotgun (WGS) entry which is preliminary data.</text>
</comment>
<keyword evidence="4 7" id="KW-0812">Transmembrane</keyword>
<comment type="similarity">
    <text evidence="7">Belongs to the binding-protein-dependent transport system permease family.</text>
</comment>
<proteinExistence type="inferred from homology"/>
<evidence type="ECO:0000256" key="6">
    <source>
        <dbReference type="ARBA" id="ARBA00023136"/>
    </source>
</evidence>
<feature type="transmembrane region" description="Helical" evidence="7">
    <location>
        <begin position="141"/>
        <end position="161"/>
    </location>
</feature>
<dbReference type="PROSITE" id="PS51257">
    <property type="entry name" value="PROKAR_LIPOPROTEIN"/>
    <property type="match status" value="1"/>
</dbReference>
<dbReference type="InterPro" id="IPR035906">
    <property type="entry name" value="MetI-like_sf"/>
</dbReference>
<evidence type="ECO:0000256" key="1">
    <source>
        <dbReference type="ARBA" id="ARBA00004651"/>
    </source>
</evidence>
<feature type="transmembrane region" description="Helical" evidence="7">
    <location>
        <begin position="182"/>
        <end position="205"/>
    </location>
</feature>
<keyword evidence="6 7" id="KW-0472">Membrane</keyword>
<accession>A0ABW0K7X9</accession>
<sequence length="277" mass="31693">MSKASRYLLHAFIIAGCVIMLYPLLWMFVSSFKENTEIFTNTSLIPHKFTFENYKQGWAGLSGVTFGTFFLNTFFLVALCIIGNLISCSMAAYAFGRLKFFLRQAFFAIMLSTLMLPFHVTVIPQYIMFNKFGWINTYLPLVMPKFLGVEAFFVFLIVQFIRSLPRELDQAAEIDGCGPIKMYLHIILPLTLPALMTTSIFTFIWTWNDFFSQLLYISNIERFPIALALRMFTDSMGDNSWGALFAMSILSLVPVFAMFIFFQRYLIEGISTGGLKG</sequence>
<evidence type="ECO:0000256" key="4">
    <source>
        <dbReference type="ARBA" id="ARBA00022692"/>
    </source>
</evidence>
<dbReference type="Gene3D" id="1.10.3720.10">
    <property type="entry name" value="MetI-like"/>
    <property type="match status" value="1"/>
</dbReference>
<dbReference type="RefSeq" id="WP_270878780.1">
    <property type="nucleotide sequence ID" value="NZ_JAQFVF010000021.1"/>
</dbReference>
<dbReference type="EMBL" id="JBHSMJ010000012">
    <property type="protein sequence ID" value="MFC5448943.1"/>
    <property type="molecule type" value="Genomic_DNA"/>
</dbReference>
<reference evidence="10" key="1">
    <citation type="journal article" date="2019" name="Int. J. Syst. Evol. Microbiol.">
        <title>The Global Catalogue of Microorganisms (GCM) 10K type strain sequencing project: providing services to taxonomists for standard genome sequencing and annotation.</title>
        <authorList>
            <consortium name="The Broad Institute Genomics Platform"/>
            <consortium name="The Broad Institute Genome Sequencing Center for Infectious Disease"/>
            <person name="Wu L."/>
            <person name="Ma J."/>
        </authorList>
    </citation>
    <scope>NUCLEOTIDE SEQUENCE [LARGE SCALE GENOMIC DNA]</scope>
    <source>
        <strain evidence="10">KACC 11904</strain>
    </source>
</reference>
<evidence type="ECO:0000256" key="7">
    <source>
        <dbReference type="RuleBase" id="RU363032"/>
    </source>
</evidence>
<gene>
    <name evidence="9" type="ORF">ACFPOG_11750</name>
</gene>
<keyword evidence="3" id="KW-1003">Cell membrane</keyword>
<dbReference type="PANTHER" id="PTHR43744">
    <property type="entry name" value="ABC TRANSPORTER PERMEASE PROTEIN MG189-RELATED-RELATED"/>
    <property type="match status" value="1"/>
</dbReference>
<feature type="transmembrane region" description="Helical" evidence="7">
    <location>
        <begin position="7"/>
        <end position="29"/>
    </location>
</feature>
<dbReference type="CDD" id="cd06261">
    <property type="entry name" value="TM_PBP2"/>
    <property type="match status" value="1"/>
</dbReference>
<dbReference type="SUPFAM" id="SSF161098">
    <property type="entry name" value="MetI-like"/>
    <property type="match status" value="1"/>
</dbReference>